<dbReference type="InterPro" id="IPR050739">
    <property type="entry name" value="MFP"/>
</dbReference>
<comment type="subcellular location">
    <subcellularLocation>
        <location evidence="1 9">Cell inner membrane</location>
        <topology evidence="1 9">Single-pass membrane protein</topology>
    </subcellularLocation>
</comment>
<dbReference type="Gene3D" id="2.40.50.100">
    <property type="match status" value="1"/>
</dbReference>
<dbReference type="OrthoDB" id="9775513at2"/>
<evidence type="ECO:0000256" key="3">
    <source>
        <dbReference type="ARBA" id="ARBA00022448"/>
    </source>
</evidence>
<dbReference type="Pfam" id="PF26002">
    <property type="entry name" value="Beta-barrel_AprE"/>
    <property type="match status" value="1"/>
</dbReference>
<dbReference type="PANTHER" id="PTHR30386:SF26">
    <property type="entry name" value="TRANSPORT PROTEIN COMB"/>
    <property type="match status" value="1"/>
</dbReference>
<sequence>MTRPALPRPAGRVFPGDERFLDGLRDAQLAERMPRANAALWLMALFIAAAIGWAAVAQVDVVTKADGRVVPEGREQLVASLEGGLLAELLVRDGELVEAGQPVARLDPTRVAAQSNEGRARQLALRAQLARLDAETRGAAPVWPADLAERPQARQDEADAFAARRRALDESVAGYRASLDLARRELAIAESLAARGLQSEVEVIRLRRAANDAETAISERINRFRQDAAAERTRVAADLAGIDEQQVARRDQVERSTLVSPVRGVVKNIRIATRGGVVAAGQPVLDILPVGDRLKVEAKVKPADLGFLQVGLPAQIKLSAYDYFTHGGLSGRVEYISPDSLTDERSAQQQDGYFRVIVSADASTLRAHGEPLPVVPGMTASVEIRTGDRTILEYLLKPVLKSREAFRER</sequence>
<evidence type="ECO:0000256" key="8">
    <source>
        <dbReference type="ARBA" id="ARBA00023136"/>
    </source>
</evidence>
<feature type="transmembrane region" description="Helical" evidence="9">
    <location>
        <begin position="38"/>
        <end position="56"/>
    </location>
</feature>
<dbReference type="NCBIfam" id="TIGR01843">
    <property type="entry name" value="type_I_hlyD"/>
    <property type="match status" value="1"/>
</dbReference>
<dbReference type="Gene3D" id="1.10.287.470">
    <property type="entry name" value="Helix hairpin bin"/>
    <property type="match status" value="1"/>
</dbReference>
<evidence type="ECO:0000313" key="12">
    <source>
        <dbReference type="RefSeq" id="WP_028312195.1"/>
    </source>
</evidence>
<dbReference type="PRINTS" id="PR01490">
    <property type="entry name" value="RTXTOXIND"/>
</dbReference>
<dbReference type="Gene3D" id="2.40.30.170">
    <property type="match status" value="1"/>
</dbReference>
<dbReference type="GO" id="GO:0005886">
    <property type="term" value="C:plasma membrane"/>
    <property type="evidence" value="ECO:0007669"/>
    <property type="project" value="UniProtKB-SubCell"/>
</dbReference>
<organism evidence="11 12">
    <name type="scientific">Derxia gummosa DSM 723</name>
    <dbReference type="NCBI Taxonomy" id="1121388"/>
    <lineage>
        <taxon>Bacteria</taxon>
        <taxon>Pseudomonadati</taxon>
        <taxon>Pseudomonadota</taxon>
        <taxon>Betaproteobacteria</taxon>
        <taxon>Burkholderiales</taxon>
        <taxon>Alcaligenaceae</taxon>
        <taxon>Derxia</taxon>
    </lineage>
</organism>
<reference evidence="12" key="1">
    <citation type="submission" date="2025-08" db="UniProtKB">
        <authorList>
            <consortium name="RefSeq"/>
        </authorList>
    </citation>
    <scope>IDENTIFICATION</scope>
</reference>
<keyword evidence="3 9" id="KW-0813">Transport</keyword>
<evidence type="ECO:0000256" key="4">
    <source>
        <dbReference type="ARBA" id="ARBA00022475"/>
    </source>
</evidence>
<dbReference type="RefSeq" id="WP_028312195.1">
    <property type="nucleotide sequence ID" value="NZ_AXWS01000015.1"/>
</dbReference>
<accession>A0A8B6X6E8</accession>
<comment type="similarity">
    <text evidence="2 9">Belongs to the membrane fusion protein (MFP) (TC 8.A.1) family.</text>
</comment>
<feature type="domain" description="AprE-like beta-barrel" evidence="10">
    <location>
        <begin position="295"/>
        <end position="387"/>
    </location>
</feature>
<evidence type="ECO:0000256" key="7">
    <source>
        <dbReference type="ARBA" id="ARBA00022989"/>
    </source>
</evidence>
<evidence type="ECO:0000256" key="6">
    <source>
        <dbReference type="ARBA" id="ARBA00022692"/>
    </source>
</evidence>
<dbReference type="PANTHER" id="PTHR30386">
    <property type="entry name" value="MEMBRANE FUSION SUBUNIT OF EMRAB-TOLC MULTIDRUG EFFLUX PUMP"/>
    <property type="match status" value="1"/>
</dbReference>
<keyword evidence="5 9" id="KW-0997">Cell inner membrane</keyword>
<dbReference type="InterPro" id="IPR006144">
    <property type="entry name" value="Secretion_HlyD_CS"/>
</dbReference>
<keyword evidence="11" id="KW-1185">Reference proteome</keyword>
<keyword evidence="7 9" id="KW-1133">Transmembrane helix</keyword>
<dbReference type="AlphaFoldDB" id="A0A8B6X6E8"/>
<evidence type="ECO:0000313" key="11">
    <source>
        <dbReference type="Proteomes" id="UP000675920"/>
    </source>
</evidence>
<keyword evidence="6 9" id="KW-0812">Transmembrane</keyword>
<keyword evidence="8 9" id="KW-0472">Membrane</keyword>
<protein>
    <recommendedName>
        <fullName evidence="9">Membrane fusion protein (MFP) family protein</fullName>
    </recommendedName>
</protein>
<dbReference type="GO" id="GO:0009306">
    <property type="term" value="P:protein secretion"/>
    <property type="evidence" value="ECO:0007669"/>
    <property type="project" value="InterPro"/>
</dbReference>
<dbReference type="InterPro" id="IPR010129">
    <property type="entry name" value="T1SS_HlyD"/>
</dbReference>
<evidence type="ECO:0000256" key="5">
    <source>
        <dbReference type="ARBA" id="ARBA00022519"/>
    </source>
</evidence>
<dbReference type="PROSITE" id="PS00543">
    <property type="entry name" value="HLYD_FAMILY"/>
    <property type="match status" value="1"/>
</dbReference>
<proteinExistence type="inferred from homology"/>
<evidence type="ECO:0000259" key="10">
    <source>
        <dbReference type="Pfam" id="PF26002"/>
    </source>
</evidence>
<name>A0A8B6X6E8_9BURK</name>
<evidence type="ECO:0000256" key="2">
    <source>
        <dbReference type="ARBA" id="ARBA00009477"/>
    </source>
</evidence>
<keyword evidence="4 9" id="KW-1003">Cell membrane</keyword>
<evidence type="ECO:0000256" key="1">
    <source>
        <dbReference type="ARBA" id="ARBA00004377"/>
    </source>
</evidence>
<dbReference type="InterPro" id="IPR058982">
    <property type="entry name" value="Beta-barrel_AprE"/>
</dbReference>
<evidence type="ECO:0000256" key="9">
    <source>
        <dbReference type="RuleBase" id="RU365093"/>
    </source>
</evidence>
<dbReference type="Proteomes" id="UP000675920">
    <property type="component" value="Unplaced"/>
</dbReference>